<dbReference type="GO" id="GO:0046872">
    <property type="term" value="F:metal ion binding"/>
    <property type="evidence" value="ECO:0007669"/>
    <property type="project" value="InterPro"/>
</dbReference>
<dbReference type="InterPro" id="IPR024344">
    <property type="entry name" value="MDMPI_metal-binding"/>
</dbReference>
<proteinExistence type="predicted"/>
<reference evidence="2 3" key="1">
    <citation type="submission" date="2018-05" db="EMBL/GenBank/DDBJ databases">
        <title>Nocardioides silvaticus genome.</title>
        <authorList>
            <person name="Li C."/>
            <person name="Wang G."/>
        </authorList>
    </citation>
    <scope>NUCLEOTIDE SEQUENCE [LARGE SCALE GENOMIC DNA]</scope>
    <source>
        <strain evidence="2 3">CCTCC AB 2018079</strain>
    </source>
</reference>
<keyword evidence="3" id="KW-1185">Reference proteome</keyword>
<accession>A0A316TGG0</accession>
<dbReference type="OrthoDB" id="3268903at2"/>
<evidence type="ECO:0000313" key="3">
    <source>
        <dbReference type="Proteomes" id="UP000245507"/>
    </source>
</evidence>
<evidence type="ECO:0000313" key="2">
    <source>
        <dbReference type="EMBL" id="PWN03607.1"/>
    </source>
</evidence>
<protein>
    <submittedName>
        <fullName evidence="2">TIGR03085 family protein</fullName>
    </submittedName>
</protein>
<gene>
    <name evidence="2" type="ORF">DJ010_05755</name>
</gene>
<name>A0A316TGG0_9ACTN</name>
<dbReference type="RefSeq" id="WP_109692695.1">
    <property type="nucleotide sequence ID" value="NZ_QGDD01000002.1"/>
</dbReference>
<dbReference type="Pfam" id="PF11716">
    <property type="entry name" value="MDMPI_N"/>
    <property type="match status" value="1"/>
</dbReference>
<comment type="caution">
    <text evidence="2">The sequence shown here is derived from an EMBL/GenBank/DDBJ whole genome shotgun (WGS) entry which is preliminary data.</text>
</comment>
<dbReference type="AlphaFoldDB" id="A0A316TGG0"/>
<dbReference type="InterPro" id="IPR017519">
    <property type="entry name" value="CHP03085"/>
</dbReference>
<dbReference type="NCBIfam" id="TIGR03085">
    <property type="entry name" value="TIGR03085 family metal-binding protein"/>
    <property type="match status" value="1"/>
</dbReference>
<dbReference type="InterPro" id="IPR017517">
    <property type="entry name" value="Maleyloyr_isom"/>
</dbReference>
<dbReference type="SUPFAM" id="SSF109854">
    <property type="entry name" value="DinB/YfiT-like putative metalloenzymes"/>
    <property type="match status" value="1"/>
</dbReference>
<organism evidence="2 3">
    <name type="scientific">Nocardioides silvaticus</name>
    <dbReference type="NCBI Taxonomy" id="2201891"/>
    <lineage>
        <taxon>Bacteria</taxon>
        <taxon>Bacillati</taxon>
        <taxon>Actinomycetota</taxon>
        <taxon>Actinomycetes</taxon>
        <taxon>Propionibacteriales</taxon>
        <taxon>Nocardioidaceae</taxon>
        <taxon>Nocardioides</taxon>
    </lineage>
</organism>
<dbReference type="InterPro" id="IPR034660">
    <property type="entry name" value="DinB/YfiT-like"/>
</dbReference>
<dbReference type="EMBL" id="QGDD01000002">
    <property type="protein sequence ID" value="PWN03607.1"/>
    <property type="molecule type" value="Genomic_DNA"/>
</dbReference>
<evidence type="ECO:0000259" key="1">
    <source>
        <dbReference type="Pfam" id="PF11716"/>
    </source>
</evidence>
<sequence>MTSFARAERARLCDLAVEAGPDAPTLCGDWTVRDLMAHLVLRENSPLSAGVVVPALAGVTERATARTAEKKTFEELVEKVRKARNPMGALKAVDQALNTAEYFVHHEDVRRAVPGWEPRTLTSGEQDALWRVVRVSGKGLVRPAGVPVVARRSDTGDTSTLRAGSAPVTVTGEPQELLLFVYGRQETRGLTFEGPDDSVAQLREARLGI</sequence>
<dbReference type="NCBIfam" id="TIGR03083">
    <property type="entry name" value="maleylpyruvate isomerase family mycothiol-dependent enzyme"/>
    <property type="match status" value="1"/>
</dbReference>
<feature type="domain" description="Mycothiol-dependent maleylpyruvate isomerase metal-binding" evidence="1">
    <location>
        <begin position="6"/>
        <end position="130"/>
    </location>
</feature>
<dbReference type="Proteomes" id="UP000245507">
    <property type="component" value="Unassembled WGS sequence"/>
</dbReference>